<evidence type="ECO:0000256" key="2">
    <source>
        <dbReference type="SAM" id="SignalP"/>
    </source>
</evidence>
<dbReference type="Proteomes" id="UP001237642">
    <property type="component" value="Unassembled WGS sequence"/>
</dbReference>
<evidence type="ECO:0000256" key="1">
    <source>
        <dbReference type="ARBA" id="ARBA00010609"/>
    </source>
</evidence>
<dbReference type="Gene3D" id="2.60.40.420">
    <property type="entry name" value="Cupredoxins - blue copper proteins"/>
    <property type="match status" value="1"/>
</dbReference>
<feature type="domain" description="Plastocyanin-like" evidence="3">
    <location>
        <begin position="35"/>
        <end position="94"/>
    </location>
</feature>
<comment type="caution">
    <text evidence="4">The sequence shown here is derived from an EMBL/GenBank/DDBJ whole genome shotgun (WGS) entry which is preliminary data.</text>
</comment>
<accession>A0AAD8J6L1</accession>
<evidence type="ECO:0000259" key="3">
    <source>
        <dbReference type="Pfam" id="PF07731"/>
    </source>
</evidence>
<sequence length="120" mass="13393">MWQGQASIKGYMFSMLVLAFMEAHSSTIIPLKIDGTDTAKFNLNDRLQRNTIDVPVGGWAVIRVVADNPGVWLFHCHIDTHLTWSLGMAFEVENGVGELQQSHLQQIFPGEKTPNITILS</sequence>
<evidence type="ECO:0000313" key="5">
    <source>
        <dbReference type="Proteomes" id="UP001237642"/>
    </source>
</evidence>
<dbReference type="InterPro" id="IPR008972">
    <property type="entry name" value="Cupredoxin"/>
</dbReference>
<dbReference type="PANTHER" id="PTHR11709">
    <property type="entry name" value="MULTI-COPPER OXIDASE"/>
    <property type="match status" value="1"/>
</dbReference>
<evidence type="ECO:0000313" key="4">
    <source>
        <dbReference type="EMBL" id="KAK1398677.1"/>
    </source>
</evidence>
<reference evidence="4" key="2">
    <citation type="submission" date="2023-05" db="EMBL/GenBank/DDBJ databases">
        <authorList>
            <person name="Schelkunov M.I."/>
        </authorList>
    </citation>
    <scope>NUCLEOTIDE SEQUENCE</scope>
    <source>
        <strain evidence="4">Hsosn_3</strain>
        <tissue evidence="4">Leaf</tissue>
    </source>
</reference>
<feature type="signal peptide" evidence="2">
    <location>
        <begin position="1"/>
        <end position="25"/>
    </location>
</feature>
<name>A0AAD8J6L1_9APIA</name>
<proteinExistence type="inferred from homology"/>
<reference evidence="4" key="1">
    <citation type="submission" date="2023-02" db="EMBL/GenBank/DDBJ databases">
        <title>Genome of toxic invasive species Heracleum sosnowskyi carries increased number of genes despite the absence of recent whole-genome duplications.</title>
        <authorList>
            <person name="Schelkunov M."/>
            <person name="Shtratnikova V."/>
            <person name="Makarenko M."/>
            <person name="Klepikova A."/>
            <person name="Omelchenko D."/>
            <person name="Novikova G."/>
            <person name="Obukhova E."/>
            <person name="Bogdanov V."/>
            <person name="Penin A."/>
            <person name="Logacheva M."/>
        </authorList>
    </citation>
    <scope>NUCLEOTIDE SEQUENCE</scope>
    <source>
        <strain evidence="4">Hsosn_3</strain>
        <tissue evidence="4">Leaf</tissue>
    </source>
</reference>
<dbReference type="Pfam" id="PF07731">
    <property type="entry name" value="Cu-oxidase_2"/>
    <property type="match status" value="1"/>
</dbReference>
<dbReference type="PANTHER" id="PTHR11709:SF68">
    <property type="entry name" value="LACCASE-13"/>
    <property type="match status" value="1"/>
</dbReference>
<dbReference type="GO" id="GO:0016491">
    <property type="term" value="F:oxidoreductase activity"/>
    <property type="evidence" value="ECO:0007669"/>
    <property type="project" value="InterPro"/>
</dbReference>
<dbReference type="AlphaFoldDB" id="A0AAD8J6L1"/>
<gene>
    <name evidence="4" type="ORF">POM88_008540</name>
</gene>
<dbReference type="InterPro" id="IPR045087">
    <property type="entry name" value="Cu-oxidase_fam"/>
</dbReference>
<feature type="chain" id="PRO_5042198542" description="Plastocyanin-like domain-containing protein" evidence="2">
    <location>
        <begin position="26"/>
        <end position="120"/>
    </location>
</feature>
<keyword evidence="5" id="KW-1185">Reference proteome</keyword>
<protein>
    <recommendedName>
        <fullName evidence="3">Plastocyanin-like domain-containing protein</fullName>
    </recommendedName>
</protein>
<dbReference type="EMBL" id="JAUIZM010000002">
    <property type="protein sequence ID" value="KAK1398677.1"/>
    <property type="molecule type" value="Genomic_DNA"/>
</dbReference>
<dbReference type="SUPFAM" id="SSF49503">
    <property type="entry name" value="Cupredoxins"/>
    <property type="match status" value="1"/>
</dbReference>
<keyword evidence="2" id="KW-0732">Signal</keyword>
<comment type="similarity">
    <text evidence="1">Belongs to the multicopper oxidase family.</text>
</comment>
<dbReference type="InterPro" id="IPR011706">
    <property type="entry name" value="Cu-oxidase_C"/>
</dbReference>
<organism evidence="4 5">
    <name type="scientific">Heracleum sosnowskyi</name>
    <dbReference type="NCBI Taxonomy" id="360622"/>
    <lineage>
        <taxon>Eukaryota</taxon>
        <taxon>Viridiplantae</taxon>
        <taxon>Streptophyta</taxon>
        <taxon>Embryophyta</taxon>
        <taxon>Tracheophyta</taxon>
        <taxon>Spermatophyta</taxon>
        <taxon>Magnoliopsida</taxon>
        <taxon>eudicotyledons</taxon>
        <taxon>Gunneridae</taxon>
        <taxon>Pentapetalae</taxon>
        <taxon>asterids</taxon>
        <taxon>campanulids</taxon>
        <taxon>Apiales</taxon>
        <taxon>Apiaceae</taxon>
        <taxon>Apioideae</taxon>
        <taxon>apioid superclade</taxon>
        <taxon>Tordylieae</taxon>
        <taxon>Tordyliinae</taxon>
        <taxon>Heracleum</taxon>
    </lineage>
</organism>
<dbReference type="GO" id="GO:0005507">
    <property type="term" value="F:copper ion binding"/>
    <property type="evidence" value="ECO:0007669"/>
    <property type="project" value="InterPro"/>
</dbReference>